<sequence>MSPTPERSRPAGRSPLKANIENINTGAQAAPPVQVAPAPEPQAPPTPPAAASDETKSVTVKLSGSVIGKAKSAVLQTSGKPGGHRSFAGLVQAAVEREVQRLAEEFNDGQPYESHQGEFRRGRPFS</sequence>
<reference evidence="2 3" key="1">
    <citation type="submission" date="2018-09" db="EMBL/GenBank/DDBJ databases">
        <title>Novel species of Arthrobacter.</title>
        <authorList>
            <person name="Liu Q."/>
            <person name="Xin Y.-H."/>
        </authorList>
    </citation>
    <scope>NUCLEOTIDE SEQUENCE [LARGE SCALE GENOMIC DNA]</scope>
    <source>
        <strain evidence="2 3">Hz2</strain>
    </source>
</reference>
<feature type="region of interest" description="Disordered" evidence="1">
    <location>
        <begin position="1"/>
        <end position="57"/>
    </location>
</feature>
<accession>A0A3A5LY88</accession>
<dbReference type="RefSeq" id="WP_120150039.1">
    <property type="nucleotide sequence ID" value="NZ_QZVT01000010.1"/>
</dbReference>
<comment type="caution">
    <text evidence="2">The sequence shown here is derived from an EMBL/GenBank/DDBJ whole genome shotgun (WGS) entry which is preliminary data.</text>
</comment>
<protein>
    <recommendedName>
        <fullName evidence="4">Centromere-binding protein ParB C-terminal domain-containing protein</fullName>
    </recommendedName>
</protein>
<feature type="compositionally biased region" description="Pro residues" evidence="1">
    <location>
        <begin position="38"/>
        <end position="48"/>
    </location>
</feature>
<dbReference type="Proteomes" id="UP000272560">
    <property type="component" value="Unassembled WGS sequence"/>
</dbReference>
<feature type="region of interest" description="Disordered" evidence="1">
    <location>
        <begin position="106"/>
        <end position="126"/>
    </location>
</feature>
<dbReference type="EMBL" id="QZVT01000010">
    <property type="protein sequence ID" value="RJT76949.1"/>
    <property type="molecule type" value="Genomic_DNA"/>
</dbReference>
<dbReference type="Gene3D" id="6.10.180.30">
    <property type="match status" value="1"/>
</dbReference>
<evidence type="ECO:0000256" key="1">
    <source>
        <dbReference type="SAM" id="MobiDB-lite"/>
    </source>
</evidence>
<organism evidence="2 3">
    <name type="scientific">Arthrobacter cheniae</name>
    <dbReference type="NCBI Taxonomy" id="1258888"/>
    <lineage>
        <taxon>Bacteria</taxon>
        <taxon>Bacillati</taxon>
        <taxon>Actinomycetota</taxon>
        <taxon>Actinomycetes</taxon>
        <taxon>Micrococcales</taxon>
        <taxon>Micrococcaceae</taxon>
        <taxon>Arthrobacter</taxon>
    </lineage>
</organism>
<name>A0A3A5LY88_9MICC</name>
<evidence type="ECO:0000313" key="2">
    <source>
        <dbReference type="EMBL" id="RJT76949.1"/>
    </source>
</evidence>
<evidence type="ECO:0008006" key="4">
    <source>
        <dbReference type="Google" id="ProtNLM"/>
    </source>
</evidence>
<evidence type="ECO:0000313" key="3">
    <source>
        <dbReference type="Proteomes" id="UP000272560"/>
    </source>
</evidence>
<keyword evidence="3" id="KW-1185">Reference proteome</keyword>
<feature type="compositionally biased region" description="Low complexity" evidence="1">
    <location>
        <begin position="27"/>
        <end position="37"/>
    </location>
</feature>
<feature type="compositionally biased region" description="Basic and acidic residues" evidence="1">
    <location>
        <begin position="115"/>
        <end position="126"/>
    </location>
</feature>
<dbReference type="AlphaFoldDB" id="A0A3A5LY88"/>
<dbReference type="OrthoDB" id="5124100at2"/>
<gene>
    <name evidence="2" type="ORF">D6T63_15945</name>
</gene>
<proteinExistence type="predicted"/>